<sequence>MNEMRCPQRSNIFMILLLLFASSLTVTPMDVRLSYLIMLVVFLLSIPVFVKSYTISVNKVVVCLILILSILFIIQIWVAKEWEPAGSELSRALVYMIFGIFIILYVPTRVDFEEFLLAVLIVSTGLVITGFIISLFGLTLLKTTFFSSMSNVFFGNGLYPYSSLFNNPNALGNLTKYGSISGIILFYRFRDRRILLFIFVSFVGLVLSQAHSEILAGILSIVLYLLYQHKFVRIFRWIVSIGLFIGTIFFVYVLFDPNNWIARMLLPRRRFLWSASLESISRKPILGYGLGYTGDYIEAVYPKSDVVRAGLNPDAYLSSHNSFLRMFLSTGIIGGLSYVYLFSYGFFLQISSKINWKSAGVICLMFCVIVSHMLQAYLTFGLRIQSILAGFILGYALQTSNQ</sequence>
<protein>
    <recommendedName>
        <fullName evidence="6">O-antigen ligase-related domain-containing protein</fullName>
    </recommendedName>
</protein>
<feature type="transmembrane region" description="Helical" evidence="5">
    <location>
        <begin position="33"/>
        <end position="50"/>
    </location>
</feature>
<evidence type="ECO:0000259" key="6">
    <source>
        <dbReference type="Pfam" id="PF04932"/>
    </source>
</evidence>
<feature type="transmembrane region" description="Helical" evidence="5">
    <location>
        <begin position="234"/>
        <end position="255"/>
    </location>
</feature>
<evidence type="ECO:0000256" key="2">
    <source>
        <dbReference type="ARBA" id="ARBA00022692"/>
    </source>
</evidence>
<dbReference type="InterPro" id="IPR051533">
    <property type="entry name" value="WaaL-like"/>
</dbReference>
<proteinExistence type="predicted"/>
<name>A0A256J6I1_HALEZ</name>
<feature type="transmembrane region" description="Helical" evidence="5">
    <location>
        <begin position="115"/>
        <end position="141"/>
    </location>
</feature>
<comment type="subcellular location">
    <subcellularLocation>
        <location evidence="1">Membrane</location>
        <topology evidence="1">Multi-pass membrane protein</topology>
    </subcellularLocation>
</comment>
<dbReference type="Proteomes" id="UP000215731">
    <property type="component" value="Unassembled WGS sequence"/>
</dbReference>
<evidence type="ECO:0000256" key="1">
    <source>
        <dbReference type="ARBA" id="ARBA00004141"/>
    </source>
</evidence>
<organism evidence="7 8">
    <name type="scientific">Halorubrum ezzemoulense</name>
    <name type="common">Halorubrum chaoviator</name>
    <dbReference type="NCBI Taxonomy" id="337243"/>
    <lineage>
        <taxon>Archaea</taxon>
        <taxon>Methanobacteriati</taxon>
        <taxon>Methanobacteriota</taxon>
        <taxon>Stenosarchaea group</taxon>
        <taxon>Halobacteria</taxon>
        <taxon>Halobacteriales</taxon>
        <taxon>Haloferacaceae</taxon>
        <taxon>Halorubrum</taxon>
    </lineage>
</organism>
<evidence type="ECO:0000313" key="7">
    <source>
        <dbReference type="EMBL" id="OYR64420.1"/>
    </source>
</evidence>
<feature type="transmembrane region" description="Helical" evidence="5">
    <location>
        <begin position="194"/>
        <end position="227"/>
    </location>
</feature>
<feature type="transmembrane region" description="Helical" evidence="5">
    <location>
        <begin position="57"/>
        <end position="77"/>
    </location>
</feature>
<reference evidence="7 8" key="1">
    <citation type="journal article" date="2014" name="Front. Microbiol.">
        <title>Population and genomic analysis of the genus Halorubrum.</title>
        <authorList>
            <person name="Fullmer M.S."/>
            <person name="Soucy S.M."/>
            <person name="Swithers K.S."/>
            <person name="Makkay A.M."/>
            <person name="Wheeler R."/>
            <person name="Ventosa A."/>
            <person name="Gogarten J.P."/>
            <person name="Papke R.T."/>
        </authorList>
    </citation>
    <scope>NUCLEOTIDE SEQUENCE [LARGE SCALE GENOMIC DNA]</scope>
    <source>
        <strain evidence="7 8">Ga36</strain>
    </source>
</reference>
<evidence type="ECO:0000256" key="3">
    <source>
        <dbReference type="ARBA" id="ARBA00022989"/>
    </source>
</evidence>
<keyword evidence="4 5" id="KW-0472">Membrane</keyword>
<dbReference type="PANTHER" id="PTHR37422">
    <property type="entry name" value="TEICHURONIC ACID BIOSYNTHESIS PROTEIN TUAE"/>
    <property type="match status" value="1"/>
</dbReference>
<keyword evidence="3 5" id="KW-1133">Transmembrane helix</keyword>
<feature type="transmembrane region" description="Helical" evidence="5">
    <location>
        <begin position="89"/>
        <end position="108"/>
    </location>
</feature>
<gene>
    <name evidence="7" type="ORF">DJ80_05290</name>
</gene>
<evidence type="ECO:0000256" key="4">
    <source>
        <dbReference type="ARBA" id="ARBA00023136"/>
    </source>
</evidence>
<feature type="domain" description="O-antigen ligase-related" evidence="6">
    <location>
        <begin position="197"/>
        <end position="338"/>
    </location>
</feature>
<evidence type="ECO:0000313" key="8">
    <source>
        <dbReference type="Proteomes" id="UP000215731"/>
    </source>
</evidence>
<dbReference type="Pfam" id="PF04932">
    <property type="entry name" value="Wzy_C"/>
    <property type="match status" value="1"/>
</dbReference>
<dbReference type="GO" id="GO:0016020">
    <property type="term" value="C:membrane"/>
    <property type="evidence" value="ECO:0007669"/>
    <property type="project" value="UniProtKB-SubCell"/>
</dbReference>
<evidence type="ECO:0000256" key="5">
    <source>
        <dbReference type="SAM" id="Phobius"/>
    </source>
</evidence>
<comment type="caution">
    <text evidence="7">The sequence shown here is derived from an EMBL/GenBank/DDBJ whole genome shotgun (WGS) entry which is preliminary data.</text>
</comment>
<dbReference type="PANTHER" id="PTHR37422:SF13">
    <property type="entry name" value="LIPOPOLYSACCHARIDE BIOSYNTHESIS PROTEIN PA4999-RELATED"/>
    <property type="match status" value="1"/>
</dbReference>
<feature type="transmembrane region" description="Helical" evidence="5">
    <location>
        <begin position="323"/>
        <end position="342"/>
    </location>
</feature>
<accession>A0A256J6I1</accession>
<dbReference type="InterPro" id="IPR007016">
    <property type="entry name" value="O-antigen_ligase-rel_domated"/>
</dbReference>
<keyword evidence="2 5" id="KW-0812">Transmembrane</keyword>
<dbReference type="EMBL" id="NHOZ01000047">
    <property type="protein sequence ID" value="OYR64420.1"/>
    <property type="molecule type" value="Genomic_DNA"/>
</dbReference>
<dbReference type="AlphaFoldDB" id="A0A256J6I1"/>
<feature type="transmembrane region" description="Helical" evidence="5">
    <location>
        <begin position="354"/>
        <end position="374"/>
    </location>
</feature>